<feature type="non-terminal residue" evidence="4">
    <location>
        <position position="695"/>
    </location>
</feature>
<dbReference type="InterPro" id="IPR029052">
    <property type="entry name" value="Metallo-depent_PP-like"/>
</dbReference>
<comment type="similarity">
    <text evidence="1">Belongs to the PPP phosphatase family.</text>
</comment>
<feature type="domain" description="Serine/threonine specific protein phosphatases" evidence="3">
    <location>
        <begin position="458"/>
        <end position="463"/>
    </location>
</feature>
<dbReference type="EMBL" id="BTSY01000001">
    <property type="protein sequence ID" value="GMT09553.1"/>
    <property type="molecule type" value="Genomic_DNA"/>
</dbReference>
<comment type="caution">
    <text evidence="4">The sequence shown here is derived from an EMBL/GenBank/DDBJ whole genome shotgun (WGS) entry which is preliminary data.</text>
</comment>
<gene>
    <name evidence="4" type="ORF">PFISCL1PPCAC_850</name>
</gene>
<dbReference type="PANTHER" id="PTHR11668:SF491">
    <property type="entry name" value="SERINE_THREONINE-PROTEIN PHOSPHATASE"/>
    <property type="match status" value="1"/>
</dbReference>
<evidence type="ECO:0000256" key="2">
    <source>
        <dbReference type="SAM" id="MobiDB-lite"/>
    </source>
</evidence>
<dbReference type="AlphaFoldDB" id="A0AAV5UTN0"/>
<dbReference type="PRINTS" id="PR00114">
    <property type="entry name" value="STPHPHTASE"/>
</dbReference>
<keyword evidence="5" id="KW-1185">Reference proteome</keyword>
<feature type="compositionally biased region" description="Basic and acidic residues" evidence="2">
    <location>
        <begin position="278"/>
        <end position="288"/>
    </location>
</feature>
<dbReference type="Proteomes" id="UP001432322">
    <property type="component" value="Unassembled WGS sequence"/>
</dbReference>
<dbReference type="PROSITE" id="PS00125">
    <property type="entry name" value="SER_THR_PHOSPHATASE"/>
    <property type="match status" value="1"/>
</dbReference>
<evidence type="ECO:0000256" key="1">
    <source>
        <dbReference type="RuleBase" id="RU004273"/>
    </source>
</evidence>
<feature type="compositionally biased region" description="Polar residues" evidence="2">
    <location>
        <begin position="293"/>
        <end position="304"/>
    </location>
</feature>
<evidence type="ECO:0000259" key="3">
    <source>
        <dbReference type="PROSITE" id="PS00125"/>
    </source>
</evidence>
<dbReference type="GO" id="GO:0005634">
    <property type="term" value="C:nucleus"/>
    <property type="evidence" value="ECO:0007669"/>
    <property type="project" value="TreeGrafter"/>
</dbReference>
<dbReference type="GO" id="GO:0004722">
    <property type="term" value="F:protein serine/threonine phosphatase activity"/>
    <property type="evidence" value="ECO:0007669"/>
    <property type="project" value="UniProtKB-EC"/>
</dbReference>
<protein>
    <recommendedName>
        <fullName evidence="1">Serine/threonine-protein phosphatase</fullName>
        <ecNumber evidence="1">3.1.3.16</ecNumber>
    </recommendedName>
</protein>
<dbReference type="EC" id="3.1.3.16" evidence="1"/>
<comment type="catalytic activity">
    <reaction evidence="1">
        <text>O-phospho-L-threonyl-[protein] + H2O = L-threonyl-[protein] + phosphate</text>
        <dbReference type="Rhea" id="RHEA:47004"/>
        <dbReference type="Rhea" id="RHEA-COMP:11060"/>
        <dbReference type="Rhea" id="RHEA-COMP:11605"/>
        <dbReference type="ChEBI" id="CHEBI:15377"/>
        <dbReference type="ChEBI" id="CHEBI:30013"/>
        <dbReference type="ChEBI" id="CHEBI:43474"/>
        <dbReference type="ChEBI" id="CHEBI:61977"/>
        <dbReference type="EC" id="3.1.3.16"/>
    </reaction>
</comment>
<sequence>IIDKHGWISSTRITKKNRKGYIRTVAIQLLFYCRFNDYSDDVSKFIGEGFEKLRFNAVEQYPHCGALWAHVATSRNKAYQRRFLNEMHRISKEKDKMEIPESDRFPEIGNVCDQASYAVGGSIFWNFKFDDDFDDDDENNSYTSLTISHIKGILRSTHYDMGVVLRCKFTMSQGSFDRLEQLVTKENMDKFMEKTMRILASYGQQHDSEILENAMLHKTVDTEKWKEKEPSERFKMIESEQLLFENAMYSEKEAILKWLKSQLDKRSVNNTKTTRATSESKKESETRSATKSGKSSVSNVETTTKVESATGDPFYAALLDDPAVIPRITSCQATEAEQAKYRAILDQIFAEDTIIAIRMHFAPDDVVEILSKVKEIIKTEPMLIEDIPGGITVVADIHGQLYDLDRVFKADSVDGKPGYECTKYLFLGDYVDRGAMSLEVVMSLFILKILYPDRIILLRGNHEFVRINIQYGFMKEMFARYLNYAEAQHLYAAINECFSYLSIAAIIGDKFFCAHGGISMGSFTRHEFRKLEKPYLRCTDDPLVNDVIWSDPANKVTGVCFDSGRGFSMNYGEGEFIHALERIGCKAMIRGHQIVTAGHAVMWGRLICIFTLTTDNDEWVNTGAVAIVDEHLNVHFRMFEPDTAGYAISKEHKKRRMDKQKEAYEKGEIGVDQLEQEESELKLSDVECMDPTKTH</sequence>
<reference evidence="4" key="1">
    <citation type="submission" date="2023-10" db="EMBL/GenBank/DDBJ databases">
        <title>Genome assembly of Pristionchus species.</title>
        <authorList>
            <person name="Yoshida K."/>
            <person name="Sommer R.J."/>
        </authorList>
    </citation>
    <scope>NUCLEOTIDE SEQUENCE</scope>
    <source>
        <strain evidence="4">RS5133</strain>
    </source>
</reference>
<dbReference type="InterPro" id="IPR006186">
    <property type="entry name" value="Ser/Thr-sp_prot-phosphatase"/>
</dbReference>
<dbReference type="CDD" id="cd00144">
    <property type="entry name" value="MPP_PPP_family"/>
    <property type="match status" value="1"/>
</dbReference>
<organism evidence="4 5">
    <name type="scientific">Pristionchus fissidentatus</name>
    <dbReference type="NCBI Taxonomy" id="1538716"/>
    <lineage>
        <taxon>Eukaryota</taxon>
        <taxon>Metazoa</taxon>
        <taxon>Ecdysozoa</taxon>
        <taxon>Nematoda</taxon>
        <taxon>Chromadorea</taxon>
        <taxon>Rhabditida</taxon>
        <taxon>Rhabditina</taxon>
        <taxon>Diplogasteromorpha</taxon>
        <taxon>Diplogasteroidea</taxon>
        <taxon>Neodiplogasteridae</taxon>
        <taxon>Pristionchus</taxon>
    </lineage>
</organism>
<name>A0AAV5UTN0_9BILA</name>
<keyword evidence="1" id="KW-0378">Hydrolase</keyword>
<dbReference type="InterPro" id="IPR004843">
    <property type="entry name" value="Calcineurin-like_PHP"/>
</dbReference>
<dbReference type="GO" id="GO:0005737">
    <property type="term" value="C:cytoplasm"/>
    <property type="evidence" value="ECO:0007669"/>
    <property type="project" value="TreeGrafter"/>
</dbReference>
<accession>A0AAV5UTN0</accession>
<dbReference type="SMART" id="SM00156">
    <property type="entry name" value="PP2Ac"/>
    <property type="match status" value="1"/>
</dbReference>
<dbReference type="Pfam" id="PF00149">
    <property type="entry name" value="Metallophos"/>
    <property type="match status" value="1"/>
</dbReference>
<feature type="non-terminal residue" evidence="4">
    <location>
        <position position="1"/>
    </location>
</feature>
<dbReference type="PANTHER" id="PTHR11668">
    <property type="entry name" value="SERINE/THREONINE PROTEIN PHOSPHATASE"/>
    <property type="match status" value="1"/>
</dbReference>
<feature type="region of interest" description="Disordered" evidence="2">
    <location>
        <begin position="268"/>
        <end position="304"/>
    </location>
</feature>
<evidence type="ECO:0000313" key="4">
    <source>
        <dbReference type="EMBL" id="GMT09553.1"/>
    </source>
</evidence>
<dbReference type="Gene3D" id="3.60.21.10">
    <property type="match status" value="1"/>
</dbReference>
<dbReference type="SUPFAM" id="SSF56300">
    <property type="entry name" value="Metallo-dependent phosphatases"/>
    <property type="match status" value="1"/>
</dbReference>
<proteinExistence type="inferred from homology"/>
<evidence type="ECO:0000313" key="5">
    <source>
        <dbReference type="Proteomes" id="UP001432322"/>
    </source>
</evidence>
<dbReference type="InterPro" id="IPR050341">
    <property type="entry name" value="PP1_catalytic_subunit"/>
</dbReference>